<feature type="coiled-coil region" evidence="1">
    <location>
        <begin position="612"/>
        <end position="710"/>
    </location>
</feature>
<dbReference type="RefSeq" id="WP_279670225.1">
    <property type="nucleotide sequence ID" value="NZ_JAOCBE010000001.1"/>
</dbReference>
<dbReference type="Proteomes" id="UP001159915">
    <property type="component" value="Unassembled WGS sequence"/>
</dbReference>
<feature type="coiled-coil region" evidence="1">
    <location>
        <begin position="329"/>
        <end position="424"/>
    </location>
</feature>
<dbReference type="AlphaFoldDB" id="A0AA42SMT7"/>
<comment type="caution">
    <text evidence="2">The sequence shown here is derived from an EMBL/GenBank/DDBJ whole genome shotgun (WGS) entry which is preliminary data.</text>
</comment>
<feature type="coiled-coil region" evidence="1">
    <location>
        <begin position="465"/>
        <end position="513"/>
    </location>
</feature>
<feature type="coiled-coil region" evidence="1">
    <location>
        <begin position="853"/>
        <end position="883"/>
    </location>
</feature>
<proteinExistence type="predicted"/>
<evidence type="ECO:0000313" key="2">
    <source>
        <dbReference type="EMBL" id="MDH0969499.1"/>
    </source>
</evidence>
<sequence length="1227" mass="142718">MNDLHELNGLKNIYLYDSYLPNNSTKIELGEGNSNLTGANGAGKTSTLNLIPIFYGARPDRLMDRSANKLNFTDYYLPHARSMIVFEYNTPMGLCCAVFYRNQDKQCYRFIQGSASETVFSKSSIEFHKQHKTVKSLLQEIEMKGYYVSKQIDNSLDYVAVLTSDKKRLNRDFKLRDLASIFSLSGKGHELKHIGASTQITLNKTNLLDNFKLMLVDAFLENEQMMNQRSNTLNSSSLIADVQTLREFDKEKPKLQLGIEQRHALMQTYSLLEAYRGQALNKLEFNNTTIAQLRYQRSQAIEHAKAGLKVIENEIIANSSNESRAKGELEGLQHSLALIEENEQKYKNADILKKQEEFSNLAKYKQEAEDARRYVDELEKNQKEIVHKFEKLKNNALEEKDRDLAAIHERKNEVSNLIHNLQQDRSHAVDQLALDEKNELNAFEQSKQNERKFYEDEVDHCNNLIAEASNHTQEEQQQIEEYQLNLHTHQKAIRNKEQQLNTANADLSRLKSEHTRANVDFDSAKHHLDKSTQTEHQLRDILYQKNTLLSFLKQCPEDDWKHNIAKLINPKLFLHTGLKPSWDSEQQSGHVSFYGLHLDTSKLDLPVEAESLNELEQRLAKATTILEEAKEKYSHTEKAVAAAAKAVQNFELNLIKLQNELRQCRETFDSTQRIFEQYKQKIQTNVMDRRKLAEGQRDQARQRLKLFNQQVNVERQMIHDRFGNEKNQIQQSYDFKIKEQLERKAMLDERSKSVIHKCDNKLIDLESLRNSELQQKGLDTTLYQKAQDQLKQLNHKCHIVKDYEIILMQYKIWFEQEYSRKTGICTLIGNLEQEIYAFRQNFDKLNVKTEKLKEQSRHEVNLIESNLQQVEEENTKIASLRNRINSVLEGIPHIEQLEVAEPVSFEWFYRNTEDHLNRQKEQLKELKQSLNTVLSILRQNSDFELYKQWENRMALLGNVNTTTYDLYGMKEIENMLLVDIPTKENLTINSFKLAAYDLRNYGQSLAKFRRKLNAISKDLTEQTNTTNPFTALGNIQIELLSVLDGLNVYEQLDRFEKDLDEESIQKSSQLILPSEKLIRSFESAVKALEKSNVQTDDIRSLVKLRISYEENNRKVYVNNDSDLLSGSSTGLSRLIVIIIFTALTRKLCPDINTVIHVPLDEIGQFDSQNTMRLFELMQKQNIYLVCAQPNLSSELSESFVHKNDIDRNFGIRKFKTQKNEKPNPLLA</sequence>
<protein>
    <submittedName>
        <fullName evidence="2">ATP-binding protein</fullName>
    </submittedName>
</protein>
<dbReference type="GO" id="GO:0005524">
    <property type="term" value="F:ATP binding"/>
    <property type="evidence" value="ECO:0007669"/>
    <property type="project" value="UniProtKB-KW"/>
</dbReference>
<dbReference type="InterPro" id="IPR021979">
    <property type="entry name" value="DUF3584"/>
</dbReference>
<keyword evidence="2" id="KW-0547">Nucleotide-binding</keyword>
<reference evidence="2" key="1">
    <citation type="submission" date="2022-09" db="EMBL/GenBank/DDBJ databases">
        <title>Intensive care unit water sources are persistently colonized with multi-drug resistant bacteria and are the site of extensive horizontal gene transfer of antibiotic resistance genes.</title>
        <authorList>
            <person name="Diorio-Toth L."/>
        </authorList>
    </citation>
    <scope>NUCLEOTIDE SEQUENCE</scope>
    <source>
        <strain evidence="2">GD03920</strain>
    </source>
</reference>
<keyword evidence="2" id="KW-0067">ATP-binding</keyword>
<evidence type="ECO:0000313" key="3">
    <source>
        <dbReference type="Proteomes" id="UP001159915"/>
    </source>
</evidence>
<organism evidence="2 3">
    <name type="scientific">Acinetobacter johnsonii</name>
    <dbReference type="NCBI Taxonomy" id="40214"/>
    <lineage>
        <taxon>Bacteria</taxon>
        <taxon>Pseudomonadati</taxon>
        <taxon>Pseudomonadota</taxon>
        <taxon>Gammaproteobacteria</taxon>
        <taxon>Moraxellales</taxon>
        <taxon>Moraxellaceae</taxon>
        <taxon>Acinetobacter</taxon>
    </lineage>
</organism>
<feature type="coiled-coil region" evidence="1">
    <location>
        <begin position="909"/>
        <end position="940"/>
    </location>
</feature>
<dbReference type="EMBL" id="JAOCBE010000001">
    <property type="protein sequence ID" value="MDH0969499.1"/>
    <property type="molecule type" value="Genomic_DNA"/>
</dbReference>
<accession>A0AA42SMT7</accession>
<keyword evidence="1" id="KW-0175">Coiled coil</keyword>
<evidence type="ECO:0000256" key="1">
    <source>
        <dbReference type="SAM" id="Coils"/>
    </source>
</evidence>
<name>A0AA42SMT7_ACIJO</name>
<gene>
    <name evidence="2" type="ORF">N5C10_09600</name>
</gene>
<dbReference type="Pfam" id="PF12128">
    <property type="entry name" value="DUF3584"/>
    <property type="match status" value="1"/>
</dbReference>